<keyword evidence="5 11" id="KW-0949">S-adenosyl-L-methionine</keyword>
<dbReference type="HAMAP" id="MF_01010">
    <property type="entry name" value="23SrRNA_methyltr_RlmD"/>
    <property type="match status" value="1"/>
</dbReference>
<dbReference type="SUPFAM" id="SSF50249">
    <property type="entry name" value="Nucleic acid-binding proteins"/>
    <property type="match status" value="1"/>
</dbReference>
<evidence type="ECO:0000256" key="8">
    <source>
        <dbReference type="ARBA" id="ARBA00023014"/>
    </source>
</evidence>
<evidence type="ECO:0000256" key="2">
    <source>
        <dbReference type="ARBA" id="ARBA00022552"/>
    </source>
</evidence>
<feature type="binding site" evidence="11">
    <location>
        <position position="78"/>
    </location>
    <ligand>
        <name>[4Fe-4S] cluster</name>
        <dbReference type="ChEBI" id="CHEBI:49883"/>
    </ligand>
</feature>
<dbReference type="InterPro" id="IPR001566">
    <property type="entry name" value="23S_rRNA_MeTrfase_RlmD"/>
</dbReference>
<dbReference type="InterPro" id="IPR030391">
    <property type="entry name" value="MeTrfase_TrmA_CS"/>
</dbReference>
<evidence type="ECO:0000256" key="4">
    <source>
        <dbReference type="ARBA" id="ARBA00022679"/>
    </source>
</evidence>
<dbReference type="Pfam" id="PF01938">
    <property type="entry name" value="TRAM"/>
    <property type="match status" value="1"/>
</dbReference>
<evidence type="ECO:0000259" key="14">
    <source>
        <dbReference type="PROSITE" id="PS50926"/>
    </source>
</evidence>
<keyword evidence="3 11" id="KW-0489">Methyltransferase</keyword>
<comment type="function">
    <text evidence="10 11">Catalyzes the formation of 5-methyl-uridine at position 1939 (m5U1939) in 23S rRNA.</text>
</comment>
<dbReference type="AlphaFoldDB" id="A0A370GGA1"/>
<dbReference type="FunFam" id="2.40.50.140:FF:000097">
    <property type="entry name" value="23S rRNA (uracil(1939)-C(5))-methyltransferase RlmD"/>
    <property type="match status" value="1"/>
</dbReference>
<name>A0A370GGA1_9COXI</name>
<dbReference type="GO" id="GO:0070041">
    <property type="term" value="F:rRNA (uridine-C5-)-methyltransferase activity"/>
    <property type="evidence" value="ECO:0007669"/>
    <property type="project" value="UniProtKB-UniRule"/>
</dbReference>
<feature type="binding site" evidence="11">
    <location>
        <position position="84"/>
    </location>
    <ligand>
        <name>[4Fe-4S] cluster</name>
        <dbReference type="ChEBI" id="CHEBI:49883"/>
    </ligand>
</feature>
<evidence type="ECO:0000313" key="15">
    <source>
        <dbReference type="EMBL" id="RDI40993.1"/>
    </source>
</evidence>
<evidence type="ECO:0000256" key="13">
    <source>
        <dbReference type="PROSITE-ProRule" id="PRU10015"/>
    </source>
</evidence>
<keyword evidence="2 11" id="KW-0698">rRNA processing</keyword>
<dbReference type="CDD" id="cd02440">
    <property type="entry name" value="AdoMet_MTases"/>
    <property type="match status" value="1"/>
</dbReference>
<protein>
    <recommendedName>
        <fullName evidence="11">23S rRNA (uracil(1939)-C(5))-methyltransferase RlmD</fullName>
        <ecNumber evidence="11">2.1.1.190</ecNumber>
    </recommendedName>
    <alternativeName>
        <fullName evidence="11">23S rRNA(m5U1939)-methyltransferase</fullName>
    </alternativeName>
</protein>
<keyword evidence="7 11" id="KW-0408">Iron</keyword>
<organism evidence="15 16">
    <name type="scientific">Aquicella lusitana</name>
    <dbReference type="NCBI Taxonomy" id="254246"/>
    <lineage>
        <taxon>Bacteria</taxon>
        <taxon>Pseudomonadati</taxon>
        <taxon>Pseudomonadota</taxon>
        <taxon>Gammaproteobacteria</taxon>
        <taxon>Legionellales</taxon>
        <taxon>Coxiellaceae</taxon>
        <taxon>Aquicella</taxon>
    </lineage>
</organism>
<feature type="binding site" evidence="11 12">
    <location>
        <position position="276"/>
    </location>
    <ligand>
        <name>S-adenosyl-L-methionine</name>
        <dbReference type="ChEBI" id="CHEBI:59789"/>
    </ligand>
</feature>
<feature type="domain" description="TRAM" evidence="14">
    <location>
        <begin position="6"/>
        <end position="65"/>
    </location>
</feature>
<dbReference type="PANTHER" id="PTHR11061">
    <property type="entry name" value="RNA M5U METHYLTRANSFERASE"/>
    <property type="match status" value="1"/>
</dbReference>
<dbReference type="InterPro" id="IPR030390">
    <property type="entry name" value="MeTrfase_TrmA_AS"/>
</dbReference>
<dbReference type="PROSITE" id="PS50926">
    <property type="entry name" value="TRAM"/>
    <property type="match status" value="1"/>
</dbReference>
<gene>
    <name evidence="11" type="primary">rlmD</name>
    <name evidence="15" type="ORF">C8D86_12237</name>
</gene>
<dbReference type="InterPro" id="IPR029063">
    <property type="entry name" value="SAM-dependent_MTases_sf"/>
</dbReference>
<dbReference type="PANTHER" id="PTHR11061:SF49">
    <property type="entry name" value="23S RRNA (URACIL(1939)-C(5))-METHYLTRANSFERASE RLMD"/>
    <property type="match status" value="1"/>
</dbReference>
<feature type="binding site" evidence="11 12">
    <location>
        <position position="374"/>
    </location>
    <ligand>
        <name>S-adenosyl-L-methionine</name>
        <dbReference type="ChEBI" id="CHEBI:59789"/>
    </ligand>
</feature>
<evidence type="ECO:0000256" key="7">
    <source>
        <dbReference type="ARBA" id="ARBA00023004"/>
    </source>
</evidence>
<feature type="binding site" evidence="11">
    <location>
        <position position="353"/>
    </location>
    <ligand>
        <name>S-adenosyl-L-methionine</name>
        <dbReference type="ChEBI" id="CHEBI:59789"/>
    </ligand>
</feature>
<feature type="binding site" evidence="11 12">
    <location>
        <position position="326"/>
    </location>
    <ligand>
        <name>S-adenosyl-L-methionine</name>
        <dbReference type="ChEBI" id="CHEBI:59789"/>
    </ligand>
</feature>
<dbReference type="InterPro" id="IPR012340">
    <property type="entry name" value="NA-bd_OB-fold"/>
</dbReference>
<comment type="similarity">
    <text evidence="11">Belongs to the class I-like SAM-binding methyltransferase superfamily. RNA M5U methyltransferase family. RlmD subfamily.</text>
</comment>
<accession>A0A370GGA1</accession>
<evidence type="ECO:0000256" key="10">
    <source>
        <dbReference type="ARBA" id="ARBA00059995"/>
    </source>
</evidence>
<dbReference type="PROSITE" id="PS01231">
    <property type="entry name" value="TRMA_2"/>
    <property type="match status" value="1"/>
</dbReference>
<evidence type="ECO:0000256" key="12">
    <source>
        <dbReference type="PROSITE-ProRule" id="PRU01024"/>
    </source>
</evidence>
<dbReference type="FunFam" id="3.40.50.150:FF:000009">
    <property type="entry name" value="23S rRNA (Uracil(1939)-C(5))-methyltransferase RlmD"/>
    <property type="match status" value="1"/>
</dbReference>
<dbReference type="Proteomes" id="UP000254720">
    <property type="component" value="Unassembled WGS sequence"/>
</dbReference>
<feature type="binding site" evidence="11">
    <location>
        <position position="166"/>
    </location>
    <ligand>
        <name>[4Fe-4S] cluster</name>
        <dbReference type="ChEBI" id="CHEBI:49883"/>
    </ligand>
</feature>
<proteinExistence type="inferred from homology"/>
<dbReference type="GO" id="GO:0051539">
    <property type="term" value="F:4 iron, 4 sulfur cluster binding"/>
    <property type="evidence" value="ECO:0007669"/>
    <property type="project" value="UniProtKB-KW"/>
</dbReference>
<reference evidence="15 16" key="1">
    <citation type="submission" date="2018-07" db="EMBL/GenBank/DDBJ databases">
        <title>Genomic Encyclopedia of Type Strains, Phase IV (KMG-IV): sequencing the most valuable type-strain genomes for metagenomic binning, comparative biology and taxonomic classification.</title>
        <authorList>
            <person name="Goeker M."/>
        </authorList>
    </citation>
    <scope>NUCLEOTIDE SEQUENCE [LARGE SCALE GENOMIC DNA]</scope>
    <source>
        <strain evidence="15 16">DSM 16500</strain>
    </source>
</reference>
<dbReference type="PROSITE" id="PS51687">
    <property type="entry name" value="SAM_MT_RNA_M5U"/>
    <property type="match status" value="1"/>
</dbReference>
<dbReference type="InterPro" id="IPR002792">
    <property type="entry name" value="TRAM_dom"/>
</dbReference>
<keyword evidence="1 11" id="KW-0004">4Fe-4S</keyword>
<evidence type="ECO:0000256" key="3">
    <source>
        <dbReference type="ARBA" id="ARBA00022603"/>
    </source>
</evidence>
<dbReference type="SUPFAM" id="SSF53335">
    <property type="entry name" value="S-adenosyl-L-methionine-dependent methyltransferases"/>
    <property type="match status" value="1"/>
</dbReference>
<dbReference type="InterPro" id="IPR010280">
    <property type="entry name" value="U5_MeTrfase_fam"/>
</dbReference>
<keyword evidence="8 11" id="KW-0411">Iron-sulfur</keyword>
<evidence type="ECO:0000313" key="16">
    <source>
        <dbReference type="Proteomes" id="UP000254720"/>
    </source>
</evidence>
<evidence type="ECO:0000256" key="6">
    <source>
        <dbReference type="ARBA" id="ARBA00022723"/>
    </source>
</evidence>
<dbReference type="EMBL" id="QQAX01000022">
    <property type="protein sequence ID" value="RDI40993.1"/>
    <property type="molecule type" value="Genomic_DNA"/>
</dbReference>
<keyword evidence="6 11" id="KW-0479">Metal-binding</keyword>
<dbReference type="RefSeq" id="WP_114835063.1">
    <property type="nucleotide sequence ID" value="NZ_LR699114.1"/>
</dbReference>
<dbReference type="GO" id="GO:0005506">
    <property type="term" value="F:iron ion binding"/>
    <property type="evidence" value="ECO:0007669"/>
    <property type="project" value="UniProtKB-UniRule"/>
</dbReference>
<evidence type="ECO:0000256" key="9">
    <source>
        <dbReference type="ARBA" id="ARBA00052756"/>
    </source>
</evidence>
<dbReference type="NCBIfam" id="TIGR00479">
    <property type="entry name" value="rumA"/>
    <property type="match status" value="1"/>
</dbReference>
<sequence>MNQNVKLDRQKENTTVEVHSLSHDGRGIGTVNQKTTFISGALPGETVSYKMTQKRSHYNEAETLAILHASTERTIPPCPHFGVCGGCSLQHMSIDTQIALKQQTLLEQLKHFGHVSPETLLAPLHAGSTGYRRKARLGVKYVIKKEKMLVGFREKSSRYLADLDGCAVLHPKVGEQFHVLQQLVRSLEHYQQIPQIEVAIGDEDAALVFRHLKPLSETDRKKLWEFGKDYQFHIYLQPNPPAPVEKLWPDDSHARLTYRLPHEGLEFLFHPLDFIQINLEMNRLMVQQAMDLLDLQPNETVLDLFCGIGNFTLPMARRARHVTGIEGSIDMVARAYDNAVHNHLPNADFYAANLEEPPAQAPWIHSSYDKILLDPPRAGAKAILPHFKQFAAKRIVYVSCNPATLARDAGELVHNHGYTLKQAGMMNMFPHTSHIEAMAVFDK</sequence>
<dbReference type="PROSITE" id="PS01230">
    <property type="entry name" value="TRMA_1"/>
    <property type="match status" value="1"/>
</dbReference>
<feature type="binding site" evidence="11">
    <location>
        <position position="310"/>
    </location>
    <ligand>
        <name>S-adenosyl-L-methionine</name>
        <dbReference type="ChEBI" id="CHEBI:59789"/>
    </ligand>
</feature>
<dbReference type="EC" id="2.1.1.190" evidence="11"/>
<dbReference type="NCBIfam" id="NF009639">
    <property type="entry name" value="PRK13168.1"/>
    <property type="match status" value="1"/>
</dbReference>
<evidence type="ECO:0000256" key="1">
    <source>
        <dbReference type="ARBA" id="ARBA00022485"/>
    </source>
</evidence>
<dbReference type="Pfam" id="PF05958">
    <property type="entry name" value="tRNA_U5-meth_tr"/>
    <property type="match status" value="2"/>
</dbReference>
<dbReference type="GO" id="GO:0070475">
    <property type="term" value="P:rRNA base methylation"/>
    <property type="evidence" value="ECO:0007669"/>
    <property type="project" value="TreeGrafter"/>
</dbReference>
<evidence type="ECO:0000256" key="5">
    <source>
        <dbReference type="ARBA" id="ARBA00022691"/>
    </source>
</evidence>
<keyword evidence="4 11" id="KW-0808">Transferase</keyword>
<dbReference type="Gene3D" id="2.40.50.140">
    <property type="entry name" value="Nucleic acid-binding proteins"/>
    <property type="match status" value="1"/>
</dbReference>
<feature type="binding site" evidence="11 12">
    <location>
        <position position="305"/>
    </location>
    <ligand>
        <name>S-adenosyl-L-methionine</name>
        <dbReference type="ChEBI" id="CHEBI:59789"/>
    </ligand>
</feature>
<dbReference type="OrthoDB" id="9804590at2"/>
<comment type="catalytic activity">
    <reaction evidence="9 11">
        <text>uridine(1939) in 23S rRNA + S-adenosyl-L-methionine = 5-methyluridine(1939) in 23S rRNA + S-adenosyl-L-homocysteine + H(+)</text>
        <dbReference type="Rhea" id="RHEA:42908"/>
        <dbReference type="Rhea" id="RHEA-COMP:10278"/>
        <dbReference type="Rhea" id="RHEA-COMP:10279"/>
        <dbReference type="ChEBI" id="CHEBI:15378"/>
        <dbReference type="ChEBI" id="CHEBI:57856"/>
        <dbReference type="ChEBI" id="CHEBI:59789"/>
        <dbReference type="ChEBI" id="CHEBI:65315"/>
        <dbReference type="ChEBI" id="CHEBI:74447"/>
        <dbReference type="EC" id="2.1.1.190"/>
    </reaction>
</comment>
<feature type="active site" description="Nucleophile" evidence="11 12">
    <location>
        <position position="400"/>
    </location>
</feature>
<dbReference type="Gene3D" id="2.40.50.1070">
    <property type="match status" value="1"/>
</dbReference>
<feature type="active site" evidence="13">
    <location>
        <position position="400"/>
    </location>
</feature>
<feature type="binding site" evidence="11">
    <location>
        <position position="87"/>
    </location>
    <ligand>
        <name>[4Fe-4S] cluster</name>
        <dbReference type="ChEBI" id="CHEBI:49883"/>
    </ligand>
</feature>
<keyword evidence="16" id="KW-1185">Reference proteome</keyword>
<evidence type="ECO:0000256" key="11">
    <source>
        <dbReference type="HAMAP-Rule" id="MF_01010"/>
    </source>
</evidence>
<dbReference type="Gene3D" id="3.40.50.150">
    <property type="entry name" value="Vaccinia Virus protein VP39"/>
    <property type="match status" value="1"/>
</dbReference>
<dbReference type="GO" id="GO:0003723">
    <property type="term" value="F:RNA binding"/>
    <property type="evidence" value="ECO:0007669"/>
    <property type="project" value="InterPro"/>
</dbReference>
<comment type="caution">
    <text evidence="15">The sequence shown here is derived from an EMBL/GenBank/DDBJ whole genome shotgun (WGS) entry which is preliminary data.</text>
</comment>